<evidence type="ECO:0000313" key="2">
    <source>
        <dbReference type="EMBL" id="WAH36728.1"/>
    </source>
</evidence>
<evidence type="ECO:0000313" key="3">
    <source>
        <dbReference type="Proteomes" id="UP001164803"/>
    </source>
</evidence>
<dbReference type="InterPro" id="IPR041147">
    <property type="entry name" value="GH38_C"/>
</dbReference>
<dbReference type="RefSeq" id="WP_268044106.1">
    <property type="nucleotide sequence ID" value="NZ_CP104064.1"/>
</dbReference>
<reference evidence="2" key="1">
    <citation type="submission" date="2022-08" db="EMBL/GenBank/DDBJ databases">
        <title>Alicyclobacillus dauci DSM2870, complete genome.</title>
        <authorList>
            <person name="Wang Q."/>
            <person name="Cai R."/>
            <person name="Wang Z."/>
        </authorList>
    </citation>
    <scope>NUCLEOTIDE SEQUENCE</scope>
    <source>
        <strain evidence="2">DSM 28700</strain>
    </source>
</reference>
<sequence>MHCDSAMVQIDALKKSEDGNQIFLRVHEFAGHRGSLRISSDFQIRSWQACNLLKKPISERYEAESAAPTRPWHSFVAPLTCVPE</sequence>
<name>A0ABY6Z1F6_9BACL</name>
<dbReference type="EMBL" id="CP104064">
    <property type="protein sequence ID" value="WAH36728.1"/>
    <property type="molecule type" value="Genomic_DNA"/>
</dbReference>
<feature type="domain" description="Glycosyl hydrolases family 38 C-terminal" evidence="1">
    <location>
        <begin position="8"/>
        <end position="65"/>
    </location>
</feature>
<keyword evidence="2" id="KW-0378">Hydrolase</keyword>
<keyword evidence="3" id="KW-1185">Reference proteome</keyword>
<dbReference type="GO" id="GO:0016787">
    <property type="term" value="F:hydrolase activity"/>
    <property type="evidence" value="ECO:0007669"/>
    <property type="project" value="UniProtKB-KW"/>
</dbReference>
<gene>
    <name evidence="2" type="ORF">NZD86_21555</name>
</gene>
<dbReference type="Gene3D" id="2.60.40.2220">
    <property type="match status" value="1"/>
</dbReference>
<dbReference type="Pfam" id="PF17677">
    <property type="entry name" value="Glyco_hydro38C2"/>
    <property type="match status" value="1"/>
</dbReference>
<proteinExistence type="predicted"/>
<dbReference type="Proteomes" id="UP001164803">
    <property type="component" value="Chromosome"/>
</dbReference>
<accession>A0ABY6Z1F6</accession>
<protein>
    <submittedName>
        <fullName evidence="2">Glycosyl hydrolase-related protein</fullName>
    </submittedName>
</protein>
<evidence type="ECO:0000259" key="1">
    <source>
        <dbReference type="Pfam" id="PF17677"/>
    </source>
</evidence>
<organism evidence="2 3">
    <name type="scientific">Alicyclobacillus dauci</name>
    <dbReference type="NCBI Taxonomy" id="1475485"/>
    <lineage>
        <taxon>Bacteria</taxon>
        <taxon>Bacillati</taxon>
        <taxon>Bacillota</taxon>
        <taxon>Bacilli</taxon>
        <taxon>Bacillales</taxon>
        <taxon>Alicyclobacillaceae</taxon>
        <taxon>Alicyclobacillus</taxon>
    </lineage>
</organism>